<evidence type="ECO:0000313" key="1">
    <source>
        <dbReference type="EMBL" id="GAA4386787.1"/>
    </source>
</evidence>
<dbReference type="Pfam" id="PF08282">
    <property type="entry name" value="Hydrolase_3"/>
    <property type="match status" value="1"/>
</dbReference>
<keyword evidence="2" id="KW-1185">Reference proteome</keyword>
<proteinExistence type="predicted"/>
<organism evidence="1 2">
    <name type="scientific">Brevibacterium pityocampae</name>
    <dbReference type="NCBI Taxonomy" id="506594"/>
    <lineage>
        <taxon>Bacteria</taxon>
        <taxon>Bacillati</taxon>
        <taxon>Actinomycetota</taxon>
        <taxon>Actinomycetes</taxon>
        <taxon>Micrococcales</taxon>
        <taxon>Brevibacteriaceae</taxon>
        <taxon>Brevibacterium</taxon>
    </lineage>
</organism>
<dbReference type="Gene3D" id="3.30.1240.10">
    <property type="match status" value="1"/>
</dbReference>
<dbReference type="GO" id="GO:0016787">
    <property type="term" value="F:hydrolase activity"/>
    <property type="evidence" value="ECO:0007669"/>
    <property type="project" value="UniProtKB-KW"/>
</dbReference>
<accession>A0ABP8J8Z7</accession>
<reference evidence="2" key="1">
    <citation type="journal article" date="2019" name="Int. J. Syst. Evol. Microbiol.">
        <title>The Global Catalogue of Microorganisms (GCM) 10K type strain sequencing project: providing services to taxonomists for standard genome sequencing and annotation.</title>
        <authorList>
            <consortium name="The Broad Institute Genomics Platform"/>
            <consortium name="The Broad Institute Genome Sequencing Center for Infectious Disease"/>
            <person name="Wu L."/>
            <person name="Ma J."/>
        </authorList>
    </citation>
    <scope>NUCLEOTIDE SEQUENCE [LARGE SCALE GENOMIC DNA]</scope>
    <source>
        <strain evidence="2">JCM 17808</strain>
    </source>
</reference>
<dbReference type="PANTHER" id="PTHR10000:SF8">
    <property type="entry name" value="HAD SUPERFAMILY HYDROLASE-LIKE, TYPE 3"/>
    <property type="match status" value="1"/>
</dbReference>
<dbReference type="Proteomes" id="UP001500642">
    <property type="component" value="Unassembled WGS sequence"/>
</dbReference>
<sequence length="287" mass="30141">MTDLSAPEQAHATALPDPAARAPAGVRLIASDVDGTLLHDWQPIPAPTVAAIRDCLSAGIPFVPVTGRPLRWLAPIHATVPELGPVICANGSIVYDLAQARVLTAHTVDGAVLRDFVGLVRERMPAAVLGFETLTGLLLEPGFRTRFPADATWIDPADSPEVRDVVKVILRTGSRDSDAILAQVREVIGPVLHATHSNPRNGLVELSANGVTKARTLAAWCTEAGITADQVAAFGDMPNDIEMLEWAGHSYAMANGHPDALAAADGIAPAVLDGGIAEVLRTIAARR</sequence>
<dbReference type="InterPro" id="IPR036412">
    <property type="entry name" value="HAD-like_sf"/>
</dbReference>
<comment type="caution">
    <text evidence="1">The sequence shown here is derived from an EMBL/GenBank/DDBJ whole genome shotgun (WGS) entry which is preliminary data.</text>
</comment>
<protein>
    <submittedName>
        <fullName evidence="1">HAD family hydrolase</fullName>
    </submittedName>
</protein>
<dbReference type="Gene3D" id="3.40.50.1000">
    <property type="entry name" value="HAD superfamily/HAD-like"/>
    <property type="match status" value="1"/>
</dbReference>
<dbReference type="EMBL" id="BAABGL010000004">
    <property type="protein sequence ID" value="GAA4386787.1"/>
    <property type="molecule type" value="Genomic_DNA"/>
</dbReference>
<name>A0ABP8J8Z7_9MICO</name>
<keyword evidence="1" id="KW-0378">Hydrolase</keyword>
<dbReference type="InterPro" id="IPR023214">
    <property type="entry name" value="HAD_sf"/>
</dbReference>
<dbReference type="PANTHER" id="PTHR10000">
    <property type="entry name" value="PHOSPHOSERINE PHOSPHATASE"/>
    <property type="match status" value="1"/>
</dbReference>
<evidence type="ECO:0000313" key="2">
    <source>
        <dbReference type="Proteomes" id="UP001500642"/>
    </source>
</evidence>
<dbReference type="RefSeq" id="WP_295690362.1">
    <property type="nucleotide sequence ID" value="NZ_BAABGL010000004.1"/>
</dbReference>
<gene>
    <name evidence="1" type="ORF">GCM10023167_10070</name>
</gene>
<dbReference type="SUPFAM" id="SSF56784">
    <property type="entry name" value="HAD-like"/>
    <property type="match status" value="1"/>
</dbReference>